<proteinExistence type="predicted"/>
<dbReference type="AlphaFoldDB" id="A0AAP0MCL7"/>
<accession>A0AAP0MCL7</accession>
<gene>
    <name evidence="1" type="ORF">WN944_016773</name>
</gene>
<keyword evidence="2" id="KW-1185">Reference proteome</keyword>
<comment type="caution">
    <text evidence="1">The sequence shown here is derived from an EMBL/GenBank/DDBJ whole genome shotgun (WGS) entry which is preliminary data.</text>
</comment>
<dbReference type="Proteomes" id="UP001428341">
    <property type="component" value="Unassembled WGS sequence"/>
</dbReference>
<sequence>MKRACLSHFANRPELGARVHQLRLTNTVYRFFFSFNVPLSADLIAFHFDPNDCLWWGILLQ</sequence>
<protein>
    <submittedName>
        <fullName evidence="1">Uncharacterized protein</fullName>
    </submittedName>
</protein>
<reference evidence="1 2" key="1">
    <citation type="submission" date="2024-05" db="EMBL/GenBank/DDBJ databases">
        <title>Haplotype-resolved chromosome-level genome assembly of Huyou (Citrus changshanensis).</title>
        <authorList>
            <person name="Miao C."/>
            <person name="Chen W."/>
            <person name="Wu Y."/>
            <person name="Wang L."/>
            <person name="Zhao S."/>
            <person name="Grierson D."/>
            <person name="Xu C."/>
            <person name="Chen K."/>
        </authorList>
    </citation>
    <scope>NUCLEOTIDE SEQUENCE [LARGE SCALE GENOMIC DNA]</scope>
    <source>
        <strain evidence="1">01-14</strain>
        <tissue evidence="1">Leaf</tissue>
    </source>
</reference>
<organism evidence="1 2">
    <name type="scientific">Citrus x changshan-huyou</name>
    <dbReference type="NCBI Taxonomy" id="2935761"/>
    <lineage>
        <taxon>Eukaryota</taxon>
        <taxon>Viridiplantae</taxon>
        <taxon>Streptophyta</taxon>
        <taxon>Embryophyta</taxon>
        <taxon>Tracheophyta</taxon>
        <taxon>Spermatophyta</taxon>
        <taxon>Magnoliopsida</taxon>
        <taxon>eudicotyledons</taxon>
        <taxon>Gunneridae</taxon>
        <taxon>Pentapetalae</taxon>
        <taxon>rosids</taxon>
        <taxon>malvids</taxon>
        <taxon>Sapindales</taxon>
        <taxon>Rutaceae</taxon>
        <taxon>Aurantioideae</taxon>
        <taxon>Citrus</taxon>
    </lineage>
</organism>
<dbReference type="EMBL" id="JBCGBO010000005">
    <property type="protein sequence ID" value="KAK9201568.1"/>
    <property type="molecule type" value="Genomic_DNA"/>
</dbReference>
<evidence type="ECO:0000313" key="2">
    <source>
        <dbReference type="Proteomes" id="UP001428341"/>
    </source>
</evidence>
<evidence type="ECO:0000313" key="1">
    <source>
        <dbReference type="EMBL" id="KAK9201568.1"/>
    </source>
</evidence>
<name>A0AAP0MCL7_9ROSI</name>